<dbReference type="CAZy" id="GT2">
    <property type="family name" value="Glycosyltransferase Family 2"/>
</dbReference>
<keyword evidence="2" id="KW-0328">Glycosyltransferase</keyword>
<reference evidence="10" key="1">
    <citation type="journal article" date="2005" name="PLoS Biol.">
        <title>New insights into metabolic properties of marine bacteria encoding proteorhodopsins.</title>
        <authorList>
            <person name="Sabehi G."/>
            <person name="Loy A."/>
            <person name="Jung K.H."/>
            <person name="Partha R."/>
            <person name="Spudich J.L."/>
            <person name="Isaacson T."/>
            <person name="Hirschberg J."/>
            <person name="Wagner M."/>
            <person name="Beja O."/>
        </authorList>
    </citation>
    <scope>NUCLEOTIDE SEQUENCE</scope>
</reference>
<keyword evidence="3" id="KW-0808">Transferase</keyword>
<dbReference type="InterPro" id="IPR050256">
    <property type="entry name" value="Glycosyltransferase_2"/>
</dbReference>
<evidence type="ECO:0000256" key="4">
    <source>
        <dbReference type="ARBA" id="ARBA00022692"/>
    </source>
</evidence>
<dbReference type="Gene3D" id="3.90.550.10">
    <property type="entry name" value="Spore Coat Polysaccharide Biosynthesis Protein SpsA, Chain A"/>
    <property type="match status" value="1"/>
</dbReference>
<feature type="domain" description="Glycosyltransferase 2-like" evidence="9">
    <location>
        <begin position="5"/>
        <end position="134"/>
    </location>
</feature>
<keyword evidence="4 8" id="KW-0812">Transmembrane</keyword>
<protein>
    <recommendedName>
        <fullName evidence="9">Glycosyltransferase 2-like domain-containing protein</fullName>
    </recommendedName>
</protein>
<keyword evidence="5" id="KW-0448">Lipopolysaccharide biosynthesis</keyword>
<organism evidence="10">
    <name type="scientific">uncultured bacterium eBACmed18B02</name>
    <dbReference type="NCBI Taxonomy" id="334275"/>
    <lineage>
        <taxon>Bacteria</taxon>
        <taxon>environmental samples</taxon>
    </lineage>
</organism>
<dbReference type="GO" id="GO:0009103">
    <property type="term" value="P:lipopolysaccharide biosynthetic process"/>
    <property type="evidence" value="ECO:0007669"/>
    <property type="project" value="UniProtKB-KW"/>
</dbReference>
<keyword evidence="6 8" id="KW-1133">Transmembrane helix</keyword>
<name>Q4PJ76_9BACT</name>
<evidence type="ECO:0000313" key="10">
    <source>
        <dbReference type="EMBL" id="AAY82757.1"/>
    </source>
</evidence>
<evidence type="ECO:0000256" key="7">
    <source>
        <dbReference type="ARBA" id="ARBA00023136"/>
    </source>
</evidence>
<accession>Q4PJ76</accession>
<dbReference type="PANTHER" id="PTHR48090">
    <property type="entry name" value="UNDECAPRENYL-PHOSPHATE 4-DEOXY-4-FORMAMIDO-L-ARABINOSE TRANSFERASE-RELATED"/>
    <property type="match status" value="1"/>
</dbReference>
<proteinExistence type="predicted"/>
<feature type="transmembrane region" description="Helical" evidence="8">
    <location>
        <begin position="248"/>
        <end position="269"/>
    </location>
</feature>
<evidence type="ECO:0000256" key="2">
    <source>
        <dbReference type="ARBA" id="ARBA00022676"/>
    </source>
</evidence>
<evidence type="ECO:0000259" key="9">
    <source>
        <dbReference type="Pfam" id="PF00535"/>
    </source>
</evidence>
<dbReference type="EMBL" id="DQ088855">
    <property type="protein sequence ID" value="AAY82757.1"/>
    <property type="molecule type" value="Genomic_DNA"/>
</dbReference>
<dbReference type="PANTHER" id="PTHR48090:SF3">
    <property type="entry name" value="UNDECAPRENYL-PHOSPHATE 4-DEOXY-4-FORMAMIDO-L-ARABINOSE TRANSFERASE"/>
    <property type="match status" value="1"/>
</dbReference>
<dbReference type="Pfam" id="PF00535">
    <property type="entry name" value="Glycos_transf_2"/>
    <property type="match status" value="1"/>
</dbReference>
<feature type="transmembrane region" description="Helical" evidence="8">
    <location>
        <begin position="222"/>
        <end position="242"/>
    </location>
</feature>
<keyword evidence="7 8" id="KW-0472">Membrane</keyword>
<dbReference type="SUPFAM" id="SSF53448">
    <property type="entry name" value="Nucleotide-diphospho-sugar transferases"/>
    <property type="match status" value="1"/>
</dbReference>
<dbReference type="InterPro" id="IPR029044">
    <property type="entry name" value="Nucleotide-diphossugar_trans"/>
</dbReference>
<evidence type="ECO:0000256" key="1">
    <source>
        <dbReference type="ARBA" id="ARBA00022475"/>
    </source>
</evidence>
<sequence length="290" mass="33111">MKKYTILIPIYNDRESLTKLIGTINEELNSVNAEVSILVINDASSQQIVDTYPNLENIHSFEIINMKQNRGHARCIASGLKYIYEKKEFDYVIPMDGDGEDRPEEIKNFIELSEKAGEQSIVGERVKRSEGLLFQICYKFHKFLTLAFTGQSIKFGNFTCLSKSTIEKMLKEKATWSSFSGSLRKVEKDLVSLPSIRGTRYFGPSQMSFFNLLKHSLSIISVYRKTVLIRSALFIVFYILLIKSNASVITSLPLVLLLIMIYSISSLALRENIDEFNNCLTNINDIEKIK</sequence>
<dbReference type="InterPro" id="IPR001173">
    <property type="entry name" value="Glyco_trans_2-like"/>
</dbReference>
<dbReference type="GO" id="GO:0099621">
    <property type="term" value="F:undecaprenyl-phosphate 4-deoxy-4-formamido-L-arabinose transferase activity"/>
    <property type="evidence" value="ECO:0007669"/>
    <property type="project" value="TreeGrafter"/>
</dbReference>
<keyword evidence="1" id="KW-1003">Cell membrane</keyword>
<dbReference type="AlphaFoldDB" id="Q4PJ76"/>
<evidence type="ECO:0000256" key="6">
    <source>
        <dbReference type="ARBA" id="ARBA00022989"/>
    </source>
</evidence>
<evidence type="ECO:0000256" key="5">
    <source>
        <dbReference type="ARBA" id="ARBA00022985"/>
    </source>
</evidence>
<evidence type="ECO:0000256" key="3">
    <source>
        <dbReference type="ARBA" id="ARBA00022679"/>
    </source>
</evidence>
<dbReference type="GO" id="GO:0005886">
    <property type="term" value="C:plasma membrane"/>
    <property type="evidence" value="ECO:0007669"/>
    <property type="project" value="TreeGrafter"/>
</dbReference>
<evidence type="ECO:0000256" key="8">
    <source>
        <dbReference type="SAM" id="Phobius"/>
    </source>
</evidence>